<dbReference type="PROSITE" id="PS50043">
    <property type="entry name" value="HTH_LUXR_2"/>
    <property type="match status" value="1"/>
</dbReference>
<evidence type="ECO:0000259" key="4">
    <source>
        <dbReference type="PROSITE" id="PS50043"/>
    </source>
</evidence>
<evidence type="ECO:0000256" key="3">
    <source>
        <dbReference type="PROSITE-ProRule" id="PRU00169"/>
    </source>
</evidence>
<evidence type="ECO:0000313" key="6">
    <source>
        <dbReference type="EMBL" id="RKQ86841.1"/>
    </source>
</evidence>
<dbReference type="PRINTS" id="PR00038">
    <property type="entry name" value="HTHLUXR"/>
</dbReference>
<dbReference type="InterPro" id="IPR036388">
    <property type="entry name" value="WH-like_DNA-bd_sf"/>
</dbReference>
<dbReference type="SMART" id="SM00448">
    <property type="entry name" value="REC"/>
    <property type="match status" value="1"/>
</dbReference>
<dbReference type="InterPro" id="IPR001789">
    <property type="entry name" value="Sig_transdc_resp-reg_receiver"/>
</dbReference>
<dbReference type="OrthoDB" id="3178131at2"/>
<dbReference type="GO" id="GO:0000160">
    <property type="term" value="P:phosphorelay signal transduction system"/>
    <property type="evidence" value="ECO:0007669"/>
    <property type="project" value="InterPro"/>
</dbReference>
<reference evidence="6 7" key="1">
    <citation type="submission" date="2018-10" db="EMBL/GenBank/DDBJ databases">
        <title>Genomic Encyclopedia of Archaeal and Bacterial Type Strains, Phase II (KMG-II): from individual species to whole genera.</title>
        <authorList>
            <person name="Goeker M."/>
        </authorList>
    </citation>
    <scope>NUCLEOTIDE SEQUENCE [LARGE SCALE GENOMIC DNA]</scope>
    <source>
        <strain evidence="6 7">DSM 14954</strain>
    </source>
</reference>
<dbReference type="Gene3D" id="1.10.10.10">
    <property type="entry name" value="Winged helix-like DNA-binding domain superfamily/Winged helix DNA-binding domain"/>
    <property type="match status" value="1"/>
</dbReference>
<dbReference type="Proteomes" id="UP000278962">
    <property type="component" value="Unassembled WGS sequence"/>
</dbReference>
<dbReference type="InterPro" id="IPR011006">
    <property type="entry name" value="CheY-like_superfamily"/>
</dbReference>
<evidence type="ECO:0000259" key="5">
    <source>
        <dbReference type="PROSITE" id="PS50110"/>
    </source>
</evidence>
<dbReference type="Pfam" id="PF00196">
    <property type="entry name" value="GerE"/>
    <property type="match status" value="1"/>
</dbReference>
<dbReference type="InterPro" id="IPR016032">
    <property type="entry name" value="Sig_transdc_resp-reg_C-effctor"/>
</dbReference>
<dbReference type="EMBL" id="RBIL01000002">
    <property type="protein sequence ID" value="RKQ86841.1"/>
    <property type="molecule type" value="Genomic_DNA"/>
</dbReference>
<dbReference type="PANTHER" id="PTHR45566">
    <property type="entry name" value="HTH-TYPE TRANSCRIPTIONAL REGULATOR YHJB-RELATED"/>
    <property type="match status" value="1"/>
</dbReference>
<accession>A0A660KYQ3</accession>
<evidence type="ECO:0000256" key="1">
    <source>
        <dbReference type="ARBA" id="ARBA00022553"/>
    </source>
</evidence>
<dbReference type="SUPFAM" id="SSF52172">
    <property type="entry name" value="CheY-like"/>
    <property type="match status" value="1"/>
</dbReference>
<dbReference type="GO" id="GO:0006355">
    <property type="term" value="P:regulation of DNA-templated transcription"/>
    <property type="evidence" value="ECO:0007669"/>
    <property type="project" value="InterPro"/>
</dbReference>
<proteinExistence type="predicted"/>
<keyword evidence="1 3" id="KW-0597">Phosphoprotein</keyword>
<keyword evidence="7" id="KW-1185">Reference proteome</keyword>
<sequence length="227" mass="24710">MAVVKFPARGSVLLVDNQDLIHVGLRVVLQRQEWVTRIIGARRGADAVLLAERHAPRVAVIDLFVGDEFGTEIAAAICERARDVRVLLTSSARSITQHAAREAGALGFVAKDVPATEFVNSIRTVAMGEDPFVWRSDVARGALSGRQQQILELMAQGATNRTIAQILGLSVDTVKHHTTLIYRRLDVRNRAAAVHHGQQLGLLQPAVRVPQRHAVPATPPSPMQRAA</sequence>
<dbReference type="Gene3D" id="3.40.50.2300">
    <property type="match status" value="1"/>
</dbReference>
<feature type="modified residue" description="4-aspartylphosphate" evidence="3">
    <location>
        <position position="62"/>
    </location>
</feature>
<dbReference type="SUPFAM" id="SSF46894">
    <property type="entry name" value="C-terminal effector domain of the bipartite response regulators"/>
    <property type="match status" value="1"/>
</dbReference>
<dbReference type="CDD" id="cd06170">
    <property type="entry name" value="LuxR_C_like"/>
    <property type="match status" value="1"/>
</dbReference>
<evidence type="ECO:0000256" key="2">
    <source>
        <dbReference type="ARBA" id="ARBA00023125"/>
    </source>
</evidence>
<dbReference type="InterPro" id="IPR051015">
    <property type="entry name" value="EvgA-like"/>
</dbReference>
<dbReference type="CDD" id="cd17535">
    <property type="entry name" value="REC_NarL-like"/>
    <property type="match status" value="1"/>
</dbReference>
<protein>
    <submittedName>
        <fullName evidence="6">DNA-binding NarL/FixJ family response regulator</fullName>
    </submittedName>
</protein>
<dbReference type="PANTHER" id="PTHR45566:SF2">
    <property type="entry name" value="NARL SUBFAMILY"/>
    <property type="match status" value="1"/>
</dbReference>
<evidence type="ECO:0000313" key="7">
    <source>
        <dbReference type="Proteomes" id="UP000278962"/>
    </source>
</evidence>
<feature type="domain" description="HTH luxR-type" evidence="4">
    <location>
        <begin position="136"/>
        <end position="201"/>
    </location>
</feature>
<name>A0A660KYQ3_9ACTN</name>
<dbReference type="GO" id="GO:0003677">
    <property type="term" value="F:DNA binding"/>
    <property type="evidence" value="ECO:0007669"/>
    <property type="project" value="UniProtKB-KW"/>
</dbReference>
<dbReference type="InterPro" id="IPR058245">
    <property type="entry name" value="NreC/VraR/RcsB-like_REC"/>
</dbReference>
<organism evidence="6 7">
    <name type="scientific">Solirubrobacter pauli</name>
    <dbReference type="NCBI Taxonomy" id="166793"/>
    <lineage>
        <taxon>Bacteria</taxon>
        <taxon>Bacillati</taxon>
        <taxon>Actinomycetota</taxon>
        <taxon>Thermoleophilia</taxon>
        <taxon>Solirubrobacterales</taxon>
        <taxon>Solirubrobacteraceae</taxon>
        <taxon>Solirubrobacter</taxon>
    </lineage>
</organism>
<dbReference type="SMART" id="SM00421">
    <property type="entry name" value="HTH_LUXR"/>
    <property type="match status" value="1"/>
</dbReference>
<dbReference type="AlphaFoldDB" id="A0A660KYQ3"/>
<keyword evidence="2 6" id="KW-0238">DNA-binding</keyword>
<feature type="domain" description="Response regulatory" evidence="5">
    <location>
        <begin position="11"/>
        <end position="126"/>
    </location>
</feature>
<dbReference type="Pfam" id="PF00072">
    <property type="entry name" value="Response_reg"/>
    <property type="match status" value="1"/>
</dbReference>
<dbReference type="PROSITE" id="PS50110">
    <property type="entry name" value="RESPONSE_REGULATORY"/>
    <property type="match status" value="1"/>
</dbReference>
<dbReference type="InterPro" id="IPR000792">
    <property type="entry name" value="Tscrpt_reg_LuxR_C"/>
</dbReference>
<gene>
    <name evidence="6" type="ORF">C8N24_4856</name>
</gene>
<comment type="caution">
    <text evidence="6">The sequence shown here is derived from an EMBL/GenBank/DDBJ whole genome shotgun (WGS) entry which is preliminary data.</text>
</comment>
<dbReference type="RefSeq" id="WP_121254917.1">
    <property type="nucleotide sequence ID" value="NZ_RBIL01000002.1"/>
</dbReference>